<dbReference type="Gene3D" id="3.40.50.620">
    <property type="entry name" value="HUPs"/>
    <property type="match status" value="1"/>
</dbReference>
<evidence type="ECO:0000313" key="2">
    <source>
        <dbReference type="EMBL" id="WZL76424.1"/>
    </source>
</evidence>
<dbReference type="RefSeq" id="WP_369018586.1">
    <property type="nucleotide sequence ID" value="NZ_CP121689.1"/>
</dbReference>
<organism evidence="2 3">
    <name type="scientific">Thermatribacter velox</name>
    <dbReference type="NCBI Taxonomy" id="3039681"/>
    <lineage>
        <taxon>Bacteria</taxon>
        <taxon>Pseudomonadati</taxon>
        <taxon>Atribacterota</taxon>
        <taxon>Atribacteria</taxon>
        <taxon>Atribacterales</taxon>
        <taxon>Thermatribacteraceae</taxon>
        <taxon>Thermatribacter</taxon>
    </lineage>
</organism>
<keyword evidence="3" id="KW-1185">Reference proteome</keyword>
<name>A0ABZ2YBQ4_9BACT</name>
<dbReference type="InterPro" id="IPR014729">
    <property type="entry name" value="Rossmann-like_a/b/a_fold"/>
</dbReference>
<proteinExistence type="predicted"/>
<protein>
    <submittedName>
        <fullName evidence="2">ATP-dependent sacrificial sulfur transferase LarE</fullName>
    </submittedName>
</protein>
<accession>A0ABZ2YBQ4</accession>
<dbReference type="PANTHER" id="PTHR43169">
    <property type="entry name" value="EXSB FAMILY PROTEIN"/>
    <property type="match status" value="1"/>
</dbReference>
<dbReference type="PIRSF" id="PIRSF006661">
    <property type="entry name" value="PP-lp_UCP006661"/>
    <property type="match status" value="1"/>
</dbReference>
<evidence type="ECO:0000256" key="1">
    <source>
        <dbReference type="ARBA" id="ARBA00022785"/>
    </source>
</evidence>
<sequence>MTGEEKYQELLSSLQTLGSLVVAFSGGVDSTFLLYAARQALGDRVVAFTVDTPYHARWEIEEAVVLAQKLQVKHVIKRKEEILPEVKNNPPERCYLCKKALFKEILGFAKKEGLAWVADGTNADDSKDYRPGLRALRELGIKSPLCEVGFTKEEIRTISKELSLPTGDKPAYACLLSRIPYGQKVRVEDLKKIEKAELYLRNLGFKVVRVRLHEELARIEVAPSERGRFFQFQLLDEVVRNFKGMGFKYVALDLEGYRTGSLNEVLCNGRGKTETAS</sequence>
<dbReference type="Proteomes" id="UP001461341">
    <property type="component" value="Chromosome"/>
</dbReference>
<dbReference type="CDD" id="cd01990">
    <property type="entry name" value="LarE-like"/>
    <property type="match status" value="1"/>
</dbReference>
<dbReference type="PANTHER" id="PTHR43169:SF2">
    <property type="entry name" value="NAD_GMP SYNTHASE DOMAIN-CONTAINING PROTEIN"/>
    <property type="match status" value="1"/>
</dbReference>
<dbReference type="SUPFAM" id="SSF52402">
    <property type="entry name" value="Adenine nucleotide alpha hydrolases-like"/>
    <property type="match status" value="1"/>
</dbReference>
<keyword evidence="2" id="KW-0808">Transferase</keyword>
<dbReference type="EMBL" id="CP121689">
    <property type="protein sequence ID" value="WZL76424.1"/>
    <property type="molecule type" value="Genomic_DNA"/>
</dbReference>
<keyword evidence="1" id="KW-0671">Queuosine biosynthesis</keyword>
<gene>
    <name evidence="2" type="primary">larE</name>
    <name evidence="2" type="ORF">QBE54_01440</name>
</gene>
<dbReference type="InterPro" id="IPR018317">
    <property type="entry name" value="QueC"/>
</dbReference>
<reference evidence="2 3" key="1">
    <citation type="submission" date="2023-03" db="EMBL/GenBank/DDBJ databases">
        <title>Novel Species.</title>
        <authorList>
            <person name="Ma S."/>
        </authorList>
    </citation>
    <scope>NUCLEOTIDE SEQUENCE [LARGE SCALE GENOMIC DNA]</scope>
    <source>
        <strain evidence="2 3">B11</strain>
    </source>
</reference>
<dbReference type="InterPro" id="IPR005232">
    <property type="entry name" value="LarE"/>
</dbReference>
<evidence type="ECO:0000313" key="3">
    <source>
        <dbReference type="Proteomes" id="UP001461341"/>
    </source>
</evidence>
<dbReference type="Pfam" id="PF06508">
    <property type="entry name" value="QueC"/>
    <property type="match status" value="1"/>
</dbReference>
<dbReference type="GO" id="GO:0016740">
    <property type="term" value="F:transferase activity"/>
    <property type="evidence" value="ECO:0007669"/>
    <property type="project" value="UniProtKB-KW"/>
</dbReference>
<dbReference type="NCBIfam" id="TIGR00268">
    <property type="entry name" value="ATP-dependent sacrificial sulfur transferase LarE"/>
    <property type="match status" value="1"/>
</dbReference>
<dbReference type="InterPro" id="IPR052188">
    <property type="entry name" value="Ni-pincer_cofactor_biosynth"/>
</dbReference>